<reference evidence="2" key="1">
    <citation type="journal article" date="2019" name="Int. J. Syst. Evol. Microbiol.">
        <title>The Global Catalogue of Microorganisms (GCM) 10K type strain sequencing project: providing services to taxonomists for standard genome sequencing and annotation.</title>
        <authorList>
            <consortium name="The Broad Institute Genomics Platform"/>
            <consortium name="The Broad Institute Genome Sequencing Center for Infectious Disease"/>
            <person name="Wu L."/>
            <person name="Ma J."/>
        </authorList>
    </citation>
    <scope>NUCLEOTIDE SEQUENCE [LARGE SCALE GENOMIC DNA]</scope>
    <source>
        <strain evidence="2">CGMCC 1.12749</strain>
    </source>
</reference>
<sequence>MKEIKKLIEIVLSCSQAETGLLDVPKQSIKEKKFIQGIELGHYTSDEQAAKDLYNTNPNDVRYKMLKHRVKKKLFNELNYVNPQKVTANHVRQKEIQCNSLIYQANIVRARYEFDLVINLATKALMIAQEFDFTDLKVSALELLSLSYSEQGFIKKFTAAQEELKAAMRHFVMEREAVSMFQHATVQLRKSTKTRKEFLPQLPGIIEKLEKLWKGSGTFSSYYAYYRTYIWYHELEGNFKEIIAITVDALRLVDHNKINVQRFDLTYNNFIMVYAHLRAKDYTDGLAYAEKNLLLYNPTSVNWFSYMENYFLLAVHAQHYELGDILQRKIFDNSSFHIIPTIAKERWILYRSYFRLVYSQATVPEGEANNPYLLSLPEYSKDKLGFNVAILTLQFIYLLEKGETEALLYRIESIKKYVSTHLKDAFSLRSKLFLKLLVLTVTEDYDAEACRTKGESLYKKLLDTPAPGDAYAEIEIVPYEHLWDLILQILAKEEASTKARTR</sequence>
<evidence type="ECO:0008006" key="3">
    <source>
        <dbReference type="Google" id="ProtNLM"/>
    </source>
</evidence>
<name>A0ABQ1VY97_9BACT</name>
<dbReference type="RefSeq" id="WP_188499796.1">
    <property type="nucleotide sequence ID" value="NZ_BMFP01000001.1"/>
</dbReference>
<accession>A0ABQ1VY97</accession>
<proteinExistence type="predicted"/>
<evidence type="ECO:0000313" key="1">
    <source>
        <dbReference type="EMBL" id="GGG02086.1"/>
    </source>
</evidence>
<organism evidence="1 2">
    <name type="scientific">Pontibacter amylolyticus</name>
    <dbReference type="NCBI Taxonomy" id="1424080"/>
    <lineage>
        <taxon>Bacteria</taxon>
        <taxon>Pseudomonadati</taxon>
        <taxon>Bacteroidota</taxon>
        <taxon>Cytophagia</taxon>
        <taxon>Cytophagales</taxon>
        <taxon>Hymenobacteraceae</taxon>
        <taxon>Pontibacter</taxon>
    </lineage>
</organism>
<keyword evidence="2" id="KW-1185">Reference proteome</keyword>
<protein>
    <recommendedName>
        <fullName evidence="3">Tetratricopeptide repeat protein</fullName>
    </recommendedName>
</protein>
<gene>
    <name evidence="1" type="ORF">GCM10011323_03620</name>
</gene>
<comment type="caution">
    <text evidence="1">The sequence shown here is derived from an EMBL/GenBank/DDBJ whole genome shotgun (WGS) entry which is preliminary data.</text>
</comment>
<dbReference type="Proteomes" id="UP000634043">
    <property type="component" value="Unassembled WGS sequence"/>
</dbReference>
<dbReference type="EMBL" id="BMFP01000001">
    <property type="protein sequence ID" value="GGG02086.1"/>
    <property type="molecule type" value="Genomic_DNA"/>
</dbReference>
<evidence type="ECO:0000313" key="2">
    <source>
        <dbReference type="Proteomes" id="UP000634043"/>
    </source>
</evidence>